<proteinExistence type="inferred from homology"/>
<evidence type="ECO:0000256" key="3">
    <source>
        <dbReference type="ARBA" id="ARBA00022448"/>
    </source>
</evidence>
<keyword evidence="3" id="KW-0813">Transport</keyword>
<dbReference type="GeneID" id="19953870"/>
<evidence type="ECO:0000313" key="9">
    <source>
        <dbReference type="Proteomes" id="UP000030762"/>
    </source>
</evidence>
<dbReference type="InParanoid" id="T0RH29"/>
<dbReference type="InterPro" id="IPR039309">
    <property type="entry name" value="BT1"/>
</dbReference>
<keyword evidence="4 7" id="KW-0812">Transmembrane</keyword>
<dbReference type="AlphaFoldDB" id="T0RH29"/>
<feature type="transmembrane region" description="Helical" evidence="7">
    <location>
        <begin position="551"/>
        <end position="574"/>
    </location>
</feature>
<keyword evidence="5 7" id="KW-1133">Transmembrane helix</keyword>
<dbReference type="RefSeq" id="XP_008617447.1">
    <property type="nucleotide sequence ID" value="XM_008619225.1"/>
</dbReference>
<dbReference type="OMA" id="WRAVIVW"/>
<feature type="transmembrane region" description="Helical" evidence="7">
    <location>
        <begin position="206"/>
        <end position="227"/>
    </location>
</feature>
<feature type="transmembrane region" description="Helical" evidence="7">
    <location>
        <begin position="329"/>
        <end position="346"/>
    </location>
</feature>
<feature type="transmembrane region" description="Helical" evidence="7">
    <location>
        <begin position="466"/>
        <end position="487"/>
    </location>
</feature>
<evidence type="ECO:0000256" key="6">
    <source>
        <dbReference type="ARBA" id="ARBA00023136"/>
    </source>
</evidence>
<comment type="subcellular location">
    <subcellularLocation>
        <location evidence="1">Membrane</location>
        <topology evidence="1">Multi-pass membrane protein</topology>
    </subcellularLocation>
</comment>
<evidence type="ECO:0000256" key="2">
    <source>
        <dbReference type="ARBA" id="ARBA00007015"/>
    </source>
</evidence>
<reference evidence="8 9" key="1">
    <citation type="submission" date="2012-04" db="EMBL/GenBank/DDBJ databases">
        <title>The Genome Sequence of Saprolegnia declina VS20.</title>
        <authorList>
            <consortium name="The Broad Institute Genome Sequencing Platform"/>
            <person name="Russ C."/>
            <person name="Nusbaum C."/>
            <person name="Tyler B."/>
            <person name="van West P."/>
            <person name="Dieguez-Uribeondo J."/>
            <person name="de Bruijn I."/>
            <person name="Tripathy S."/>
            <person name="Jiang R."/>
            <person name="Young S.K."/>
            <person name="Zeng Q."/>
            <person name="Gargeya S."/>
            <person name="Fitzgerald M."/>
            <person name="Haas B."/>
            <person name="Abouelleil A."/>
            <person name="Alvarado L."/>
            <person name="Arachchi H.M."/>
            <person name="Berlin A."/>
            <person name="Chapman S.B."/>
            <person name="Goldberg J."/>
            <person name="Griggs A."/>
            <person name="Gujja S."/>
            <person name="Hansen M."/>
            <person name="Howarth C."/>
            <person name="Imamovic A."/>
            <person name="Larimer J."/>
            <person name="McCowen C."/>
            <person name="Montmayeur A."/>
            <person name="Murphy C."/>
            <person name="Neiman D."/>
            <person name="Pearson M."/>
            <person name="Priest M."/>
            <person name="Roberts A."/>
            <person name="Saif S."/>
            <person name="Shea T."/>
            <person name="Sisk P."/>
            <person name="Sykes S."/>
            <person name="Wortman J."/>
            <person name="Nusbaum C."/>
            <person name="Birren B."/>
        </authorList>
    </citation>
    <scope>NUCLEOTIDE SEQUENCE [LARGE SCALE GENOMIC DNA]</scope>
    <source>
        <strain evidence="8 9">VS20</strain>
    </source>
</reference>
<evidence type="ECO:0000256" key="4">
    <source>
        <dbReference type="ARBA" id="ARBA00022692"/>
    </source>
</evidence>
<dbReference type="PANTHER" id="PTHR31585">
    <property type="entry name" value="FOLATE-BIOPTERIN TRANSPORTER 1, CHLOROPLASTIC"/>
    <property type="match status" value="1"/>
</dbReference>
<dbReference type="PANTHER" id="PTHR31585:SF5">
    <property type="entry name" value="RNA-BINDING S4 DOMAIN-CONTAINING PROTEIN"/>
    <property type="match status" value="1"/>
</dbReference>
<accession>T0RH29</accession>
<feature type="transmembrane region" description="Helical" evidence="7">
    <location>
        <begin position="385"/>
        <end position="411"/>
    </location>
</feature>
<feature type="transmembrane region" description="Helical" evidence="7">
    <location>
        <begin position="108"/>
        <end position="126"/>
    </location>
</feature>
<evidence type="ECO:0000256" key="7">
    <source>
        <dbReference type="SAM" id="Phobius"/>
    </source>
</evidence>
<dbReference type="Proteomes" id="UP000030762">
    <property type="component" value="Unassembled WGS sequence"/>
</dbReference>
<feature type="transmembrane region" description="Helical" evidence="7">
    <location>
        <begin position="287"/>
        <end position="309"/>
    </location>
</feature>
<feature type="transmembrane region" description="Helical" evidence="7">
    <location>
        <begin position="358"/>
        <end position="379"/>
    </location>
</feature>
<dbReference type="STRING" id="1156394.T0RH29"/>
<dbReference type="Pfam" id="PF03092">
    <property type="entry name" value="BT1"/>
    <property type="match status" value="1"/>
</dbReference>
<feature type="transmembrane region" description="Helical" evidence="7">
    <location>
        <begin position="423"/>
        <end position="446"/>
    </location>
</feature>
<organism evidence="8 9">
    <name type="scientific">Saprolegnia diclina (strain VS20)</name>
    <dbReference type="NCBI Taxonomy" id="1156394"/>
    <lineage>
        <taxon>Eukaryota</taxon>
        <taxon>Sar</taxon>
        <taxon>Stramenopiles</taxon>
        <taxon>Oomycota</taxon>
        <taxon>Saprolegniomycetes</taxon>
        <taxon>Saprolegniales</taxon>
        <taxon>Saprolegniaceae</taxon>
        <taxon>Saprolegnia</taxon>
    </lineage>
</organism>
<dbReference type="EMBL" id="JH767187">
    <property type="protein sequence ID" value="EQC29112.1"/>
    <property type="molecule type" value="Genomic_DNA"/>
</dbReference>
<dbReference type="InterPro" id="IPR036259">
    <property type="entry name" value="MFS_trans_sf"/>
</dbReference>
<feature type="transmembrane region" description="Helical" evidence="7">
    <location>
        <begin position="63"/>
        <end position="88"/>
    </location>
</feature>
<feature type="transmembrane region" description="Helical" evidence="7">
    <location>
        <begin position="166"/>
        <end position="186"/>
    </location>
</feature>
<evidence type="ECO:0008006" key="10">
    <source>
        <dbReference type="Google" id="ProtNLM"/>
    </source>
</evidence>
<gene>
    <name evidence="8" type="ORF">SDRG_13143</name>
</gene>
<evidence type="ECO:0000256" key="5">
    <source>
        <dbReference type="ARBA" id="ARBA00022989"/>
    </source>
</evidence>
<dbReference type="GO" id="GO:0016020">
    <property type="term" value="C:membrane"/>
    <property type="evidence" value="ECO:0007669"/>
    <property type="project" value="UniProtKB-SubCell"/>
</dbReference>
<name>T0RH29_SAPDV</name>
<evidence type="ECO:0000256" key="1">
    <source>
        <dbReference type="ARBA" id="ARBA00004141"/>
    </source>
</evidence>
<evidence type="ECO:0000313" key="8">
    <source>
        <dbReference type="EMBL" id="EQC29112.1"/>
    </source>
</evidence>
<feature type="transmembrane region" description="Helical" evidence="7">
    <location>
        <begin position="507"/>
        <end position="531"/>
    </location>
</feature>
<dbReference type="VEuPathDB" id="FungiDB:SDRG_13143"/>
<dbReference type="OrthoDB" id="754047at2759"/>
<protein>
    <recommendedName>
        <fullName evidence="10">Folate-Biopterin Transporter (FBT) Family</fullName>
    </recommendedName>
</protein>
<feature type="transmembrane region" description="Helical" evidence="7">
    <location>
        <begin position="247"/>
        <end position="266"/>
    </location>
</feature>
<dbReference type="Gene3D" id="1.20.1250.20">
    <property type="entry name" value="MFS general substrate transporter like domains"/>
    <property type="match status" value="1"/>
</dbReference>
<sequence length="582" mass="63635">MVQSTLRGDELELAERISYTKSMDPIEKLSPDYLAAKTPGDLEADEDGALREGGALVYTSPEILAFLFQYAILGVVIGGTNSIGYPFLTAYYQLPPNILNSAGTLMTLGWSLKVFFGMLTDCVPIFGYRRKPYILGGWTVTAILLVYVALRPAGAGAPDPAATHNGSSLALVCTVVCFAMIIADVAQDALTVSYSQLEPEAVRGRLVSLVYAVRGFAAALVTNVSGFCLNSSRFGGHYDWDIGLNTFFWILAVPVVLNLPIVYFFLQDDKSTRVNFRKYILELWDLLQLRVVWQVLLFNFLFNTFTGIGSTAGGYVKLYWAKVENLNSTVMYTVGKLLYIGMLVTVGKIGTHWNWRAVIVWTTLLTNVIDAAVMFSTIFDVVRNQWFFLGVPIAEMIPNAMNSMVSMFVIAELAGTGNEGVMFGLVTTVMNLPGLFTSIITNVINVPFRISTTRIKADTPDIRADVAWTYVIGYSLTLLGCFFVYLLPHQKAAVAELKRTGGRYPRVAAFLFFAFMTILSVSITGTLMSMYDATSCTILAGGQGCDEPAPLWYLLGILLPAALSLIGIGVATVVSRRTSAAE</sequence>
<keyword evidence="9" id="KW-1185">Reference proteome</keyword>
<dbReference type="SUPFAM" id="SSF103473">
    <property type="entry name" value="MFS general substrate transporter"/>
    <property type="match status" value="1"/>
</dbReference>
<feature type="transmembrane region" description="Helical" evidence="7">
    <location>
        <begin position="133"/>
        <end position="154"/>
    </location>
</feature>
<keyword evidence="6 7" id="KW-0472">Membrane</keyword>
<comment type="similarity">
    <text evidence="2">Belongs to the major facilitator superfamily. Folate-biopterin transporter (TC 2.A.71) family.</text>
</comment>